<reference evidence="1 2" key="1">
    <citation type="submission" date="2018-09" db="EMBL/GenBank/DDBJ databases">
        <title>Mesorhizobium carmichaelinearum sp. nov. isolated from Carmichaelinea spp. root nodules in New Zealand.</title>
        <authorList>
            <person name="De Meyer S.E."/>
        </authorList>
    </citation>
    <scope>NUCLEOTIDE SEQUENCE [LARGE SCALE GENOMIC DNA]</scope>
    <source>
        <strain evidence="1 2">LMG 28313</strain>
    </source>
</reference>
<proteinExistence type="predicted"/>
<evidence type="ECO:0000313" key="1">
    <source>
        <dbReference type="EMBL" id="RJT31299.1"/>
    </source>
</evidence>
<dbReference type="Proteomes" id="UP000275530">
    <property type="component" value="Unassembled WGS sequence"/>
</dbReference>
<comment type="caution">
    <text evidence="1">The sequence shown here is derived from an EMBL/GenBank/DDBJ whole genome shotgun (WGS) entry which is preliminary data.</text>
</comment>
<accession>A0A6M7TJG0</accession>
<protein>
    <submittedName>
        <fullName evidence="1">Uncharacterized protein</fullName>
    </submittedName>
</protein>
<gene>
    <name evidence="1" type="ORF">D3242_23990</name>
</gene>
<sequence>MTGKLTIAVMQPYFFPYAGYFRLMAASDIFVVFDDVQFARRGRVHRCEMTPGHWLTLPVAPMPFDALIKDLRWANDARTTLDKRLAVFGLPGQARTTAAEQINGHLTGALGDVTDFLEEGLRLTADALQLRPDVVRSSRLGIDPALRAQARVIAIVQALGGQRYINAPGGRSLYSRDAFQQAGIDLRFLVPYAGRFPHILPALLGNGLADLRDDIRKTCQLAN</sequence>
<evidence type="ECO:0000313" key="2">
    <source>
        <dbReference type="Proteomes" id="UP000275530"/>
    </source>
</evidence>
<organism evidence="1 2">
    <name type="scientific">Mesorhizobium jarvisii</name>
    <dbReference type="NCBI Taxonomy" id="1777867"/>
    <lineage>
        <taxon>Bacteria</taxon>
        <taxon>Pseudomonadati</taxon>
        <taxon>Pseudomonadota</taxon>
        <taxon>Alphaproteobacteria</taxon>
        <taxon>Hyphomicrobiales</taxon>
        <taxon>Phyllobacteriaceae</taxon>
        <taxon>Mesorhizobium</taxon>
    </lineage>
</organism>
<dbReference type="InterPro" id="IPR014985">
    <property type="entry name" value="WbqC"/>
</dbReference>
<dbReference type="EMBL" id="QZXA01000009">
    <property type="protein sequence ID" value="RJT31299.1"/>
    <property type="molecule type" value="Genomic_DNA"/>
</dbReference>
<dbReference type="AlphaFoldDB" id="A0A6M7TJG0"/>
<keyword evidence="2" id="KW-1185">Reference proteome</keyword>
<dbReference type="RefSeq" id="WP_081296007.1">
    <property type="nucleotide sequence ID" value="NZ_CP033507.1"/>
</dbReference>
<dbReference type="Pfam" id="PF08889">
    <property type="entry name" value="WbqC"/>
    <property type="match status" value="1"/>
</dbReference>
<name>A0A6M7TJG0_9HYPH</name>